<organism evidence="2 3">
    <name type="scientific">Bugula neritina</name>
    <name type="common">Brown bryozoan</name>
    <name type="synonym">Sertularia neritina</name>
    <dbReference type="NCBI Taxonomy" id="10212"/>
    <lineage>
        <taxon>Eukaryota</taxon>
        <taxon>Metazoa</taxon>
        <taxon>Spiralia</taxon>
        <taxon>Lophotrochozoa</taxon>
        <taxon>Bryozoa</taxon>
        <taxon>Gymnolaemata</taxon>
        <taxon>Cheilostomatida</taxon>
        <taxon>Flustrina</taxon>
        <taxon>Buguloidea</taxon>
        <taxon>Bugulidae</taxon>
        <taxon>Bugula</taxon>
    </lineage>
</organism>
<gene>
    <name evidence="2" type="ORF">EB796_001875</name>
</gene>
<dbReference type="AlphaFoldDB" id="A0A7J7KNT3"/>
<sequence length="394" mass="44280">MHAASFIFLSHWSTVLPDSQPAKEAQLLYTNSFLTGPNSPNQSELSDTTIIPISGLAVSKTWGSERRAENSSPFASKLASVLQMFKMLSPAATKGKTKPRASLEAEKDVEINLISATPRTSHRVNSTSANYEKSLPRSAFDESQQLFVQRGAKSKLSMIESSMGKEGKSFKIMRTLGRKAQAMPSEFNVGRKPLVSSRTSLNSLRKAFLHRKHYSDHILQRQWLMQEIRRVLLEHEQRASKWNETVNNCHLAIHTLEVETEWTDIVLLNYLYTLTELMENMMEREHLLSLVSQCLLSFNDDIYVDKSDKTFNGRPAWSLLHLVKAKVARHDSTRRASNYVEKEMSIDMGSSSSRTTESGSIGAMAPVGAQKDDSFEKMLFGPRRSSMGAFSPDP</sequence>
<name>A0A7J7KNT3_BUGNE</name>
<feature type="region of interest" description="Disordered" evidence="1">
    <location>
        <begin position="345"/>
        <end position="366"/>
    </location>
</feature>
<evidence type="ECO:0000313" key="3">
    <source>
        <dbReference type="Proteomes" id="UP000593567"/>
    </source>
</evidence>
<feature type="compositionally biased region" description="Low complexity" evidence="1">
    <location>
        <begin position="349"/>
        <end position="360"/>
    </location>
</feature>
<dbReference type="EMBL" id="VXIV02000207">
    <property type="protein sequence ID" value="KAF6039839.1"/>
    <property type="molecule type" value="Genomic_DNA"/>
</dbReference>
<proteinExistence type="predicted"/>
<dbReference type="Proteomes" id="UP000593567">
    <property type="component" value="Unassembled WGS sequence"/>
</dbReference>
<reference evidence="2" key="1">
    <citation type="submission" date="2020-06" db="EMBL/GenBank/DDBJ databases">
        <title>Draft genome of Bugula neritina, a colonial animal packing powerful symbionts and potential medicines.</title>
        <authorList>
            <person name="Rayko M."/>
        </authorList>
    </citation>
    <scope>NUCLEOTIDE SEQUENCE [LARGE SCALE GENOMIC DNA]</scope>
    <source>
        <strain evidence="2">Kwan_BN1</strain>
    </source>
</reference>
<evidence type="ECO:0000256" key="1">
    <source>
        <dbReference type="SAM" id="MobiDB-lite"/>
    </source>
</evidence>
<keyword evidence="3" id="KW-1185">Reference proteome</keyword>
<protein>
    <submittedName>
        <fullName evidence="2">Uncharacterized protein</fullName>
    </submittedName>
</protein>
<comment type="caution">
    <text evidence="2">The sequence shown here is derived from an EMBL/GenBank/DDBJ whole genome shotgun (WGS) entry which is preliminary data.</text>
</comment>
<accession>A0A7J7KNT3</accession>
<evidence type="ECO:0000313" key="2">
    <source>
        <dbReference type="EMBL" id="KAF6039839.1"/>
    </source>
</evidence>